<sequence>MNLYLFQLHNNKKYRHGKKLKTKKITELESQMTQQTHISTSQTIKSVKPVRQSRGPPFSLKTEESLKNYYLAEFFKNLEKEINETCDAINQLTDQFQKLNIRKCDIYGERGHIPPDSDDEKNDGDGYDEDNNRWTEYDPPVKKNRY</sequence>
<evidence type="ECO:0000256" key="1">
    <source>
        <dbReference type="SAM" id="MobiDB-lite"/>
    </source>
</evidence>
<dbReference type="EMBL" id="BEXD01000478">
    <property type="protein sequence ID" value="GBB87779.1"/>
    <property type="molecule type" value="Genomic_DNA"/>
</dbReference>
<proteinExistence type="predicted"/>
<accession>A0A2Z6QPH4</accession>
<evidence type="ECO:0000313" key="3">
    <source>
        <dbReference type="Proteomes" id="UP000247702"/>
    </source>
</evidence>
<name>A0A2Z6QPH4_9GLOM</name>
<reference evidence="2 3" key="1">
    <citation type="submission" date="2017-11" db="EMBL/GenBank/DDBJ databases">
        <title>The genome of Rhizophagus clarus HR1 reveals common genetic basis of auxotrophy among arbuscular mycorrhizal fungi.</title>
        <authorList>
            <person name="Kobayashi Y."/>
        </authorList>
    </citation>
    <scope>NUCLEOTIDE SEQUENCE [LARGE SCALE GENOMIC DNA]</scope>
    <source>
        <strain evidence="2 3">HR1</strain>
    </source>
</reference>
<gene>
    <name evidence="2" type="ORF">RclHR1_14280010</name>
</gene>
<feature type="region of interest" description="Disordered" evidence="1">
    <location>
        <begin position="107"/>
        <end position="146"/>
    </location>
</feature>
<dbReference type="Proteomes" id="UP000247702">
    <property type="component" value="Unassembled WGS sequence"/>
</dbReference>
<comment type="caution">
    <text evidence="2">The sequence shown here is derived from an EMBL/GenBank/DDBJ whole genome shotgun (WGS) entry which is preliminary data.</text>
</comment>
<feature type="compositionally biased region" description="Acidic residues" evidence="1">
    <location>
        <begin position="116"/>
        <end position="129"/>
    </location>
</feature>
<feature type="compositionally biased region" description="Basic and acidic residues" evidence="1">
    <location>
        <begin position="130"/>
        <end position="146"/>
    </location>
</feature>
<organism evidence="2 3">
    <name type="scientific">Rhizophagus clarus</name>
    <dbReference type="NCBI Taxonomy" id="94130"/>
    <lineage>
        <taxon>Eukaryota</taxon>
        <taxon>Fungi</taxon>
        <taxon>Fungi incertae sedis</taxon>
        <taxon>Mucoromycota</taxon>
        <taxon>Glomeromycotina</taxon>
        <taxon>Glomeromycetes</taxon>
        <taxon>Glomerales</taxon>
        <taxon>Glomeraceae</taxon>
        <taxon>Rhizophagus</taxon>
    </lineage>
</organism>
<dbReference type="AlphaFoldDB" id="A0A2Z6QPH4"/>
<protein>
    <submittedName>
        <fullName evidence="2">Uncharacterized protein</fullName>
    </submittedName>
</protein>
<keyword evidence="3" id="KW-1185">Reference proteome</keyword>
<evidence type="ECO:0000313" key="2">
    <source>
        <dbReference type="EMBL" id="GBB87779.1"/>
    </source>
</evidence>